<dbReference type="Proteomes" id="UP000224567">
    <property type="component" value="Unassembled WGS sequence"/>
</dbReference>
<comment type="cofactor">
    <cofactor evidence="1">
        <name>Mn(2+)</name>
        <dbReference type="ChEBI" id="CHEBI:29035"/>
    </cofactor>
</comment>
<dbReference type="GO" id="GO:0046872">
    <property type="term" value="F:metal ion binding"/>
    <property type="evidence" value="ECO:0007669"/>
    <property type="project" value="UniProtKB-KW"/>
</dbReference>
<evidence type="ECO:0000256" key="1">
    <source>
        <dbReference type="ARBA" id="ARBA00001936"/>
    </source>
</evidence>
<dbReference type="FunFam" id="3.60.40.10:FF:000024">
    <property type="entry name" value="probable protein phosphatase 2C 33"/>
    <property type="match status" value="1"/>
</dbReference>
<keyword evidence="9" id="KW-0464">Manganese</keyword>
<reference evidence="15" key="2">
    <citation type="journal article" date="2017" name="J. Anim. Genet.">
        <title>Multiple reference genome sequences of hot pepper reveal the massive evolution of plant disease resistance genes by retroduplication.</title>
        <authorList>
            <person name="Kim S."/>
            <person name="Park J."/>
            <person name="Yeom S.-I."/>
            <person name="Kim Y.-M."/>
            <person name="Seo E."/>
            <person name="Kim K.-T."/>
            <person name="Kim M.-S."/>
            <person name="Lee J.M."/>
            <person name="Cheong K."/>
            <person name="Shin H.-S."/>
            <person name="Kim S.-B."/>
            <person name="Han K."/>
            <person name="Lee J."/>
            <person name="Park M."/>
            <person name="Lee H.-A."/>
            <person name="Lee H.-Y."/>
            <person name="Lee Y."/>
            <person name="Oh S."/>
            <person name="Lee J.H."/>
            <person name="Choi E."/>
            <person name="Choi E."/>
            <person name="Lee S.E."/>
            <person name="Jeon J."/>
            <person name="Kim H."/>
            <person name="Choi G."/>
            <person name="Song H."/>
            <person name="Lee J."/>
            <person name="Lee S.-C."/>
            <person name="Kwon J.-K."/>
            <person name="Lee H.-Y."/>
            <person name="Koo N."/>
            <person name="Hong Y."/>
            <person name="Kim R.W."/>
            <person name="Kang W.-H."/>
            <person name="Huh J.H."/>
            <person name="Kang B.-C."/>
            <person name="Yang T.-J."/>
            <person name="Lee Y.-H."/>
            <person name="Bennetzen J.L."/>
            <person name="Choi D."/>
        </authorList>
    </citation>
    <scope>NUCLEOTIDE SEQUENCE [LARGE SCALE GENOMIC DNA]</scope>
    <source>
        <strain evidence="15">cv. PBC81</strain>
    </source>
</reference>
<evidence type="ECO:0000256" key="12">
    <source>
        <dbReference type="SAM" id="MobiDB-lite"/>
    </source>
</evidence>
<reference evidence="14 15" key="1">
    <citation type="journal article" date="2017" name="Genome Biol.">
        <title>New reference genome sequences of hot pepper reveal the massive evolution of plant disease-resistance genes by retroduplication.</title>
        <authorList>
            <person name="Kim S."/>
            <person name="Park J."/>
            <person name="Yeom S.I."/>
            <person name="Kim Y.M."/>
            <person name="Seo E."/>
            <person name="Kim K.T."/>
            <person name="Kim M.S."/>
            <person name="Lee J.M."/>
            <person name="Cheong K."/>
            <person name="Shin H.S."/>
            <person name="Kim S.B."/>
            <person name="Han K."/>
            <person name="Lee J."/>
            <person name="Park M."/>
            <person name="Lee H.A."/>
            <person name="Lee H.Y."/>
            <person name="Lee Y."/>
            <person name="Oh S."/>
            <person name="Lee J.H."/>
            <person name="Choi E."/>
            <person name="Choi E."/>
            <person name="Lee S.E."/>
            <person name="Jeon J."/>
            <person name="Kim H."/>
            <person name="Choi G."/>
            <person name="Song H."/>
            <person name="Lee J."/>
            <person name="Lee S.C."/>
            <person name="Kwon J.K."/>
            <person name="Lee H.Y."/>
            <person name="Koo N."/>
            <person name="Hong Y."/>
            <person name="Kim R.W."/>
            <person name="Kang W.H."/>
            <person name="Huh J.H."/>
            <person name="Kang B.C."/>
            <person name="Yang T.J."/>
            <person name="Lee Y.H."/>
            <person name="Bennetzen J.L."/>
            <person name="Choi D."/>
        </authorList>
    </citation>
    <scope>NUCLEOTIDE SEQUENCE [LARGE SCALE GENOMIC DNA]</scope>
    <source>
        <strain evidence="15">cv. PBC81</strain>
    </source>
</reference>
<evidence type="ECO:0000256" key="8">
    <source>
        <dbReference type="ARBA" id="ARBA00022912"/>
    </source>
</evidence>
<dbReference type="InterPro" id="IPR001932">
    <property type="entry name" value="PPM-type_phosphatase-like_dom"/>
</dbReference>
<comment type="caution">
    <text evidence="14">The sequence shown here is derived from an EMBL/GenBank/DDBJ whole genome shotgun (WGS) entry which is preliminary data.</text>
</comment>
<dbReference type="Pfam" id="PF00481">
    <property type="entry name" value="PP2C"/>
    <property type="match status" value="1"/>
</dbReference>
<keyword evidence="7" id="KW-0460">Magnesium</keyword>
<dbReference type="EC" id="3.1.3.16" evidence="4"/>
<evidence type="ECO:0000256" key="4">
    <source>
        <dbReference type="ARBA" id="ARBA00013081"/>
    </source>
</evidence>
<comment type="similarity">
    <text evidence="3">Belongs to the PP2C family.</text>
</comment>
<evidence type="ECO:0000256" key="9">
    <source>
        <dbReference type="ARBA" id="ARBA00023211"/>
    </source>
</evidence>
<feature type="compositionally biased region" description="Basic and acidic residues" evidence="12">
    <location>
        <begin position="424"/>
        <end position="437"/>
    </location>
</feature>
<keyword evidence="5" id="KW-0479">Metal-binding</keyword>
<keyword evidence="15" id="KW-1185">Reference proteome</keyword>
<name>A0A2G2WUU5_CAPBA</name>
<dbReference type="CDD" id="cd00143">
    <property type="entry name" value="PP2Cc"/>
    <property type="match status" value="1"/>
</dbReference>
<feature type="region of interest" description="Disordered" evidence="12">
    <location>
        <begin position="1"/>
        <end position="37"/>
    </location>
</feature>
<evidence type="ECO:0000256" key="7">
    <source>
        <dbReference type="ARBA" id="ARBA00022842"/>
    </source>
</evidence>
<dbReference type="AlphaFoldDB" id="A0A2G2WUU5"/>
<gene>
    <name evidence="14" type="ORF">CQW23_13158</name>
</gene>
<proteinExistence type="inferred from homology"/>
<sequence>MGSCLSSDSRSPHPGSPATPVRRRRSSKRRSGSRNSSFDYHKEELLHRIPGRMFLNGSSEVASLFSQQGKKGTNQDAMIVWENFGSREDTVFCGVFDGHGPFGHMVAKRVRDALPLKLSTHWEVNIKSEDVLREISLNTGSSLYPEDAFLIAGEESRLSIDVEETEKHLEVFQTLKESFLKAYKVMDRELRSYTNIDCFCSGTTAVTLVKQGKNLVIGNIGDSRAVLATRGEDDSLTAVQLTVDLKPDLPAEAERIRKCKGRVFSLQDEPDVARVWMPKNDSPGLAMARAFGDFCLKDFGVISVPEISYRRLSEKDEFIVLATDGIWDVLSNDEVVNIVDSASSCSSAARSLVEEAVRAWKIMYPTSKADDCAVVCLFFDSNSNNFSTASAKDKTFMSMERTEVISNADGASSPLAFNRSSTLREGEEVSAASKDEPSEQDELLPKTGNESSPLNGVSRVNTVMTLPRFVPDKAVGGSKSKKKY</sequence>
<dbReference type="GO" id="GO:0004722">
    <property type="term" value="F:protein serine/threonine phosphatase activity"/>
    <property type="evidence" value="ECO:0007669"/>
    <property type="project" value="UniProtKB-EC"/>
</dbReference>
<dbReference type="STRING" id="33114.A0A2G2WUU5"/>
<accession>A0A2G2WUU5</accession>
<comment type="catalytic activity">
    <reaction evidence="11">
        <text>O-phospho-L-threonyl-[protein] + H2O = L-threonyl-[protein] + phosphate</text>
        <dbReference type="Rhea" id="RHEA:47004"/>
        <dbReference type="Rhea" id="RHEA-COMP:11060"/>
        <dbReference type="Rhea" id="RHEA-COMP:11605"/>
        <dbReference type="ChEBI" id="CHEBI:15377"/>
        <dbReference type="ChEBI" id="CHEBI:30013"/>
        <dbReference type="ChEBI" id="CHEBI:43474"/>
        <dbReference type="ChEBI" id="CHEBI:61977"/>
        <dbReference type="EC" id="3.1.3.16"/>
    </reaction>
</comment>
<dbReference type="Gene3D" id="3.60.40.10">
    <property type="entry name" value="PPM-type phosphatase domain"/>
    <property type="match status" value="1"/>
</dbReference>
<dbReference type="EMBL" id="MLFT02000005">
    <property type="protein sequence ID" value="PHT48950.1"/>
    <property type="molecule type" value="Genomic_DNA"/>
</dbReference>
<evidence type="ECO:0000256" key="3">
    <source>
        <dbReference type="ARBA" id="ARBA00006702"/>
    </source>
</evidence>
<dbReference type="SMR" id="A0A2G2WUU5"/>
<evidence type="ECO:0000256" key="5">
    <source>
        <dbReference type="ARBA" id="ARBA00022723"/>
    </source>
</evidence>
<feature type="compositionally biased region" description="Basic residues" evidence="12">
    <location>
        <begin position="21"/>
        <end position="32"/>
    </location>
</feature>
<feature type="compositionally biased region" description="Polar residues" evidence="12">
    <location>
        <begin position="448"/>
        <end position="462"/>
    </location>
</feature>
<keyword evidence="8" id="KW-0904">Protein phosphatase</keyword>
<evidence type="ECO:0000259" key="13">
    <source>
        <dbReference type="PROSITE" id="PS51746"/>
    </source>
</evidence>
<comment type="cofactor">
    <cofactor evidence="2">
        <name>Mg(2+)</name>
        <dbReference type="ChEBI" id="CHEBI:18420"/>
    </cofactor>
</comment>
<feature type="domain" description="PPM-type phosphatase" evidence="13">
    <location>
        <begin position="61"/>
        <end position="379"/>
    </location>
</feature>
<evidence type="ECO:0000313" key="14">
    <source>
        <dbReference type="EMBL" id="PHT48950.1"/>
    </source>
</evidence>
<organism evidence="14 15">
    <name type="scientific">Capsicum baccatum</name>
    <name type="common">Peruvian pepper</name>
    <dbReference type="NCBI Taxonomy" id="33114"/>
    <lineage>
        <taxon>Eukaryota</taxon>
        <taxon>Viridiplantae</taxon>
        <taxon>Streptophyta</taxon>
        <taxon>Embryophyta</taxon>
        <taxon>Tracheophyta</taxon>
        <taxon>Spermatophyta</taxon>
        <taxon>Magnoliopsida</taxon>
        <taxon>eudicotyledons</taxon>
        <taxon>Gunneridae</taxon>
        <taxon>Pentapetalae</taxon>
        <taxon>asterids</taxon>
        <taxon>lamiids</taxon>
        <taxon>Solanales</taxon>
        <taxon>Solanaceae</taxon>
        <taxon>Solanoideae</taxon>
        <taxon>Capsiceae</taxon>
        <taxon>Capsicum</taxon>
    </lineage>
</organism>
<dbReference type="InterPro" id="IPR036457">
    <property type="entry name" value="PPM-type-like_dom_sf"/>
</dbReference>
<dbReference type="PROSITE" id="PS51746">
    <property type="entry name" value="PPM_2"/>
    <property type="match status" value="1"/>
</dbReference>
<dbReference type="SUPFAM" id="SSF81606">
    <property type="entry name" value="PP2C-like"/>
    <property type="match status" value="1"/>
</dbReference>
<keyword evidence="6" id="KW-0378">Hydrolase</keyword>
<dbReference type="SMART" id="SM00332">
    <property type="entry name" value="PP2Cc"/>
    <property type="match status" value="1"/>
</dbReference>
<dbReference type="OrthoDB" id="10264738at2759"/>
<evidence type="ECO:0000256" key="6">
    <source>
        <dbReference type="ARBA" id="ARBA00022801"/>
    </source>
</evidence>
<dbReference type="PANTHER" id="PTHR47992">
    <property type="entry name" value="PROTEIN PHOSPHATASE"/>
    <property type="match status" value="1"/>
</dbReference>
<comment type="catalytic activity">
    <reaction evidence="10">
        <text>O-phospho-L-seryl-[protein] + H2O = L-seryl-[protein] + phosphate</text>
        <dbReference type="Rhea" id="RHEA:20629"/>
        <dbReference type="Rhea" id="RHEA-COMP:9863"/>
        <dbReference type="Rhea" id="RHEA-COMP:11604"/>
        <dbReference type="ChEBI" id="CHEBI:15377"/>
        <dbReference type="ChEBI" id="CHEBI:29999"/>
        <dbReference type="ChEBI" id="CHEBI:43474"/>
        <dbReference type="ChEBI" id="CHEBI:83421"/>
        <dbReference type="EC" id="3.1.3.16"/>
    </reaction>
</comment>
<protein>
    <recommendedName>
        <fullName evidence="4">protein-serine/threonine phosphatase</fullName>
        <ecNumber evidence="4">3.1.3.16</ecNumber>
    </recommendedName>
</protein>
<evidence type="ECO:0000313" key="15">
    <source>
        <dbReference type="Proteomes" id="UP000224567"/>
    </source>
</evidence>
<evidence type="ECO:0000256" key="2">
    <source>
        <dbReference type="ARBA" id="ARBA00001946"/>
    </source>
</evidence>
<evidence type="ECO:0000256" key="10">
    <source>
        <dbReference type="ARBA" id="ARBA00047761"/>
    </source>
</evidence>
<dbReference type="InterPro" id="IPR015655">
    <property type="entry name" value="PP2C"/>
</dbReference>
<feature type="region of interest" description="Disordered" evidence="12">
    <location>
        <begin position="424"/>
        <end position="462"/>
    </location>
</feature>
<evidence type="ECO:0000256" key="11">
    <source>
        <dbReference type="ARBA" id="ARBA00048336"/>
    </source>
</evidence>